<evidence type="ECO:0000313" key="1">
    <source>
        <dbReference type="EMBL" id="KAF2589054.1"/>
    </source>
</evidence>
<organism evidence="2 3">
    <name type="scientific">Brassica cretica</name>
    <name type="common">Mustard</name>
    <dbReference type="NCBI Taxonomy" id="69181"/>
    <lineage>
        <taxon>Eukaryota</taxon>
        <taxon>Viridiplantae</taxon>
        <taxon>Streptophyta</taxon>
        <taxon>Embryophyta</taxon>
        <taxon>Tracheophyta</taxon>
        <taxon>Spermatophyta</taxon>
        <taxon>Magnoliopsida</taxon>
        <taxon>eudicotyledons</taxon>
        <taxon>Gunneridae</taxon>
        <taxon>Pentapetalae</taxon>
        <taxon>rosids</taxon>
        <taxon>malvids</taxon>
        <taxon>Brassicales</taxon>
        <taxon>Brassicaceae</taxon>
        <taxon>Brassiceae</taxon>
        <taxon>Brassica</taxon>
    </lineage>
</organism>
<accession>A0A8S9RIS3</accession>
<name>A0A8S9RIS3_BRACR</name>
<dbReference type="Proteomes" id="UP000712600">
    <property type="component" value="Unassembled WGS sequence"/>
</dbReference>
<gene>
    <name evidence="2" type="ORF">F2Q69_00061479</name>
    <name evidence="1" type="ORF">F2Q70_00040636</name>
</gene>
<evidence type="ECO:0000313" key="2">
    <source>
        <dbReference type="EMBL" id="KAF3573038.1"/>
    </source>
</evidence>
<protein>
    <submittedName>
        <fullName evidence="2">Uncharacterized protein</fullName>
    </submittedName>
</protein>
<comment type="caution">
    <text evidence="2">The sequence shown here is derived from an EMBL/GenBank/DDBJ whole genome shotgun (WGS) entry which is preliminary data.</text>
</comment>
<sequence>MIDNNVVLEYTEQKTENLNWPHNDALVLEIRLADCKITRTMVDTDSSVKVFYKDTLENMKLHDLKTRPPRNL</sequence>
<dbReference type="EMBL" id="QGKX02000095">
    <property type="protein sequence ID" value="KAF3573038.1"/>
    <property type="molecule type" value="Genomic_DNA"/>
</dbReference>
<dbReference type="AlphaFoldDB" id="A0A8S9RIS3"/>
<evidence type="ECO:0000313" key="3">
    <source>
        <dbReference type="Proteomes" id="UP000712600"/>
    </source>
</evidence>
<reference evidence="2" key="2">
    <citation type="submission" date="2019-12" db="EMBL/GenBank/DDBJ databases">
        <title>Genome sequencing and annotation of Brassica cretica.</title>
        <authorList>
            <person name="Studholme D.J."/>
            <person name="Sarris P."/>
        </authorList>
    </citation>
    <scope>NUCLEOTIDE SEQUENCE</scope>
    <source>
        <strain evidence="2">PFS-109/04</strain>
        <tissue evidence="2">Leaf</tissue>
    </source>
</reference>
<reference evidence="1" key="1">
    <citation type="submission" date="2019-12" db="EMBL/GenBank/DDBJ databases">
        <title>Genome sequencing and annotation of Brassica cretica.</title>
        <authorList>
            <person name="Studholme D.J."/>
            <person name="Sarris P.F."/>
        </authorList>
    </citation>
    <scope>NUCLEOTIDE SEQUENCE</scope>
    <source>
        <strain evidence="1">PFS-102/07</strain>
        <tissue evidence="1">Leaf</tissue>
    </source>
</reference>
<dbReference type="EMBL" id="QGKY02000190">
    <property type="protein sequence ID" value="KAF2589054.1"/>
    <property type="molecule type" value="Genomic_DNA"/>
</dbReference>
<proteinExistence type="predicted"/>